<dbReference type="PROSITE" id="PS50088">
    <property type="entry name" value="ANK_REPEAT"/>
    <property type="match status" value="1"/>
</dbReference>
<reference evidence="3" key="1">
    <citation type="journal article" date="2015" name="PLoS Genet.">
        <title>Genome Sequence and Transcriptome Analyses of Chrysochromulina tobin: Metabolic Tools for Enhanced Algal Fitness in the Prominent Order Prymnesiales (Haptophyceae).</title>
        <authorList>
            <person name="Hovde B.T."/>
            <person name="Deodato C.R."/>
            <person name="Hunsperger H.M."/>
            <person name="Ryken S.A."/>
            <person name="Yost W."/>
            <person name="Jha R.K."/>
            <person name="Patterson J."/>
            <person name="Monnat R.J. Jr."/>
            <person name="Barlow S.B."/>
            <person name="Starkenburg S.R."/>
            <person name="Cattolico R.A."/>
        </authorList>
    </citation>
    <scope>NUCLEOTIDE SEQUENCE</scope>
    <source>
        <strain evidence="3">CCMP291</strain>
    </source>
</reference>
<dbReference type="AlphaFoldDB" id="A0A0M0JCY8"/>
<gene>
    <name evidence="2" type="ORF">Ctob_003270</name>
</gene>
<organism evidence="2 3">
    <name type="scientific">Chrysochromulina tobinii</name>
    <dbReference type="NCBI Taxonomy" id="1460289"/>
    <lineage>
        <taxon>Eukaryota</taxon>
        <taxon>Haptista</taxon>
        <taxon>Haptophyta</taxon>
        <taxon>Prymnesiophyceae</taxon>
        <taxon>Prymnesiales</taxon>
        <taxon>Chrysochromulinaceae</taxon>
        <taxon>Chrysochromulina</taxon>
    </lineage>
</organism>
<dbReference type="Gene3D" id="1.25.40.20">
    <property type="entry name" value="Ankyrin repeat-containing domain"/>
    <property type="match status" value="1"/>
</dbReference>
<proteinExistence type="predicted"/>
<evidence type="ECO:0000313" key="3">
    <source>
        <dbReference type="Proteomes" id="UP000037460"/>
    </source>
</evidence>
<dbReference type="SUPFAM" id="SSF48403">
    <property type="entry name" value="Ankyrin repeat"/>
    <property type="match status" value="1"/>
</dbReference>
<dbReference type="OrthoDB" id="194358at2759"/>
<name>A0A0M0JCY8_9EUKA</name>
<dbReference type="Pfam" id="PF12796">
    <property type="entry name" value="Ank_2"/>
    <property type="match status" value="1"/>
</dbReference>
<sequence length="85" mass="8969">MGFVRMAQLLHEHGAPLDAIAEGDGGATPFLTACSNGKLEILIWLKQAGANLKATGDEGQDGLSIAAREGYLKVVKWLHEGLIAL</sequence>
<comment type="caution">
    <text evidence="2">The sequence shown here is derived from an EMBL/GenBank/DDBJ whole genome shotgun (WGS) entry which is preliminary data.</text>
</comment>
<keyword evidence="3" id="KW-1185">Reference proteome</keyword>
<accession>A0A0M0JCY8</accession>
<dbReference type="Proteomes" id="UP000037460">
    <property type="component" value="Unassembled WGS sequence"/>
</dbReference>
<feature type="repeat" description="ANK" evidence="1">
    <location>
        <begin position="25"/>
        <end position="57"/>
    </location>
</feature>
<dbReference type="InterPro" id="IPR002110">
    <property type="entry name" value="Ankyrin_rpt"/>
</dbReference>
<dbReference type="EMBL" id="JWZX01003128">
    <property type="protein sequence ID" value="KOO24078.1"/>
    <property type="molecule type" value="Genomic_DNA"/>
</dbReference>
<keyword evidence="1" id="KW-0040">ANK repeat</keyword>
<dbReference type="InterPro" id="IPR036770">
    <property type="entry name" value="Ankyrin_rpt-contain_sf"/>
</dbReference>
<evidence type="ECO:0000256" key="1">
    <source>
        <dbReference type="PROSITE-ProRule" id="PRU00023"/>
    </source>
</evidence>
<evidence type="ECO:0000313" key="2">
    <source>
        <dbReference type="EMBL" id="KOO24078.1"/>
    </source>
</evidence>
<protein>
    <submittedName>
        <fullName evidence="2">Ankyrin unc44</fullName>
    </submittedName>
</protein>